<evidence type="ECO:0000256" key="1">
    <source>
        <dbReference type="ARBA" id="ARBA00004127"/>
    </source>
</evidence>
<dbReference type="InterPro" id="IPR000620">
    <property type="entry name" value="EamA_dom"/>
</dbReference>
<evidence type="ECO:0000313" key="9">
    <source>
        <dbReference type="Proteomes" id="UP000518605"/>
    </source>
</evidence>
<comment type="subcellular location">
    <subcellularLocation>
        <location evidence="1">Endomembrane system</location>
        <topology evidence="1">Multi-pass membrane protein</topology>
    </subcellularLocation>
</comment>
<feature type="transmembrane region" description="Helical" evidence="6">
    <location>
        <begin position="118"/>
        <end position="136"/>
    </location>
</feature>
<evidence type="ECO:0000259" key="7">
    <source>
        <dbReference type="Pfam" id="PF00892"/>
    </source>
</evidence>
<evidence type="ECO:0000256" key="4">
    <source>
        <dbReference type="ARBA" id="ARBA00022989"/>
    </source>
</evidence>
<evidence type="ECO:0000256" key="6">
    <source>
        <dbReference type="SAM" id="Phobius"/>
    </source>
</evidence>
<feature type="transmembrane region" description="Helical" evidence="6">
    <location>
        <begin position="63"/>
        <end position="81"/>
    </location>
</feature>
<dbReference type="GO" id="GO:0016020">
    <property type="term" value="C:membrane"/>
    <property type="evidence" value="ECO:0007669"/>
    <property type="project" value="UniProtKB-SubCell"/>
</dbReference>
<dbReference type="Pfam" id="PF00892">
    <property type="entry name" value="EamA"/>
    <property type="match status" value="2"/>
</dbReference>
<feature type="transmembrane region" description="Helical" evidence="6">
    <location>
        <begin position="237"/>
        <end position="256"/>
    </location>
</feature>
<organism evidence="8 9">
    <name type="scientific">Paenibacillus endophyticus</name>
    <dbReference type="NCBI Taxonomy" id="1294268"/>
    <lineage>
        <taxon>Bacteria</taxon>
        <taxon>Bacillati</taxon>
        <taxon>Bacillota</taxon>
        <taxon>Bacilli</taxon>
        <taxon>Bacillales</taxon>
        <taxon>Paenibacillaceae</taxon>
        <taxon>Paenibacillus</taxon>
    </lineage>
</organism>
<name>A0A7W5G8G7_9BACL</name>
<evidence type="ECO:0000256" key="3">
    <source>
        <dbReference type="ARBA" id="ARBA00022692"/>
    </source>
</evidence>
<evidence type="ECO:0000256" key="2">
    <source>
        <dbReference type="ARBA" id="ARBA00007362"/>
    </source>
</evidence>
<dbReference type="Gene3D" id="1.10.3730.20">
    <property type="match status" value="2"/>
</dbReference>
<feature type="domain" description="EamA" evidence="7">
    <location>
        <begin position="2"/>
        <end position="134"/>
    </location>
</feature>
<keyword evidence="5 6" id="KW-0472">Membrane</keyword>
<reference evidence="8 9" key="1">
    <citation type="submission" date="2020-08" db="EMBL/GenBank/DDBJ databases">
        <title>Genomic Encyclopedia of Type Strains, Phase III (KMG-III): the genomes of soil and plant-associated and newly described type strains.</title>
        <authorList>
            <person name="Whitman W."/>
        </authorList>
    </citation>
    <scope>NUCLEOTIDE SEQUENCE [LARGE SCALE GENOMIC DNA]</scope>
    <source>
        <strain evidence="8 9">CECT 8234</strain>
    </source>
</reference>
<feature type="transmembrane region" description="Helical" evidence="6">
    <location>
        <begin position="34"/>
        <end position="51"/>
    </location>
</feature>
<feature type="transmembrane region" description="Helical" evidence="6">
    <location>
        <begin position="263"/>
        <end position="279"/>
    </location>
</feature>
<feature type="transmembrane region" description="Helical" evidence="6">
    <location>
        <begin position="6"/>
        <end position="22"/>
    </location>
</feature>
<keyword evidence="9" id="KW-1185">Reference proteome</keyword>
<keyword evidence="3 6" id="KW-0812">Transmembrane</keyword>
<protein>
    <submittedName>
        <fullName evidence="8">Drug/metabolite transporter (DMT)-like permease</fullName>
    </submittedName>
</protein>
<dbReference type="SUPFAM" id="SSF103481">
    <property type="entry name" value="Multidrug resistance efflux transporter EmrE"/>
    <property type="match status" value="2"/>
</dbReference>
<dbReference type="AlphaFoldDB" id="A0A7W5G8G7"/>
<proteinExistence type="inferred from homology"/>
<dbReference type="PANTHER" id="PTHR32322">
    <property type="entry name" value="INNER MEMBRANE TRANSPORTER"/>
    <property type="match status" value="1"/>
</dbReference>
<evidence type="ECO:0000313" key="8">
    <source>
        <dbReference type="EMBL" id="MBB3150640.1"/>
    </source>
</evidence>
<feature type="transmembrane region" description="Helical" evidence="6">
    <location>
        <begin position="93"/>
        <end position="112"/>
    </location>
</feature>
<dbReference type="InterPro" id="IPR037185">
    <property type="entry name" value="EmrE-like"/>
</dbReference>
<accession>A0A7W5G8G7</accession>
<feature type="transmembrane region" description="Helical" evidence="6">
    <location>
        <begin position="208"/>
        <end position="231"/>
    </location>
</feature>
<feature type="transmembrane region" description="Helical" evidence="6">
    <location>
        <begin position="178"/>
        <end position="196"/>
    </location>
</feature>
<comment type="similarity">
    <text evidence="2">Belongs to the EamA transporter family.</text>
</comment>
<keyword evidence="4 6" id="KW-1133">Transmembrane helix</keyword>
<comment type="caution">
    <text evidence="8">The sequence shown here is derived from an EMBL/GenBank/DDBJ whole genome shotgun (WGS) entry which is preliminary data.</text>
</comment>
<dbReference type="RefSeq" id="WP_183558856.1">
    <property type="nucleotide sequence ID" value="NZ_CBCSLB010000004.1"/>
</dbReference>
<dbReference type="PANTHER" id="PTHR32322:SF2">
    <property type="entry name" value="EAMA DOMAIN-CONTAINING PROTEIN"/>
    <property type="match status" value="1"/>
</dbReference>
<dbReference type="Proteomes" id="UP000518605">
    <property type="component" value="Unassembled WGS sequence"/>
</dbReference>
<dbReference type="EMBL" id="JACHXW010000002">
    <property type="protein sequence ID" value="MBB3150640.1"/>
    <property type="molecule type" value="Genomic_DNA"/>
</dbReference>
<sequence length="281" mass="30151">MWLITAISSALLFGLAGWWMKVSQMRGGSTRTLLLGLYASGTAGFGVHAALEGTWGWLANPQVWIAGVIIGAGSAWGNALFMKALHYGPASLTSPLTNMNIIIVIAVATWWYQEPLSATESVGIVLLLLAVVFIAHKRKEPLTIKERRWFLLVGTAILMFAIRNGGLKVTDELGLPSAPLLFIAYALSLCWFLIPTKETASRTDDRTGLWLGTIAGLFSYGGLQLYAAALATGQANLAAPIFATNSLVVAAGAIIVYKEKLTVVQWAAFAFTILGLIVIRL</sequence>
<gene>
    <name evidence="8" type="ORF">FHS16_000674</name>
</gene>
<feature type="domain" description="EamA" evidence="7">
    <location>
        <begin position="182"/>
        <end position="279"/>
    </location>
</feature>
<evidence type="ECO:0000256" key="5">
    <source>
        <dbReference type="ARBA" id="ARBA00023136"/>
    </source>
</evidence>
<dbReference type="InterPro" id="IPR050638">
    <property type="entry name" value="AA-Vitamin_Transporters"/>
</dbReference>
<feature type="transmembrane region" description="Helical" evidence="6">
    <location>
        <begin position="148"/>
        <end position="166"/>
    </location>
</feature>